<comment type="caution">
    <text evidence="3">The sequence shown here is derived from an EMBL/GenBank/DDBJ whole genome shotgun (WGS) entry which is preliminary data.</text>
</comment>
<dbReference type="InterPro" id="IPR016181">
    <property type="entry name" value="Acyl_CoA_acyltransferase"/>
</dbReference>
<feature type="domain" description="N-acetyltransferase" evidence="2">
    <location>
        <begin position="22"/>
        <end position="180"/>
    </location>
</feature>
<reference evidence="3 4" key="1">
    <citation type="submission" date="2023-07" db="EMBL/GenBank/DDBJ databases">
        <title>Genomic Encyclopedia of Type Strains, Phase IV (KMG-IV): sequencing the most valuable type-strain genomes for metagenomic binning, comparative biology and taxonomic classification.</title>
        <authorList>
            <person name="Goeker M."/>
        </authorList>
    </citation>
    <scope>NUCLEOTIDE SEQUENCE [LARGE SCALE GENOMIC DNA]</scope>
    <source>
        <strain evidence="3 4">DSM 45903</strain>
    </source>
</reference>
<dbReference type="PANTHER" id="PTHR43441:SF11">
    <property type="entry name" value="RIBOSOMAL-PROTEIN-SERINE ACETYLTRANSFERASE"/>
    <property type="match status" value="1"/>
</dbReference>
<dbReference type="SUPFAM" id="SSF55729">
    <property type="entry name" value="Acyl-CoA N-acyltransferases (Nat)"/>
    <property type="match status" value="1"/>
</dbReference>
<protein>
    <submittedName>
        <fullName evidence="3">Ribosomal-protein-serine acetyltransferase</fullName>
        <ecNumber evidence="3">2.3.1.-</ecNumber>
    </submittedName>
</protein>
<dbReference type="InterPro" id="IPR000182">
    <property type="entry name" value="GNAT_dom"/>
</dbReference>
<keyword evidence="3" id="KW-0012">Acyltransferase</keyword>
<keyword evidence="3" id="KW-0808">Transferase</keyword>
<evidence type="ECO:0000259" key="2">
    <source>
        <dbReference type="PROSITE" id="PS51186"/>
    </source>
</evidence>
<dbReference type="GO" id="GO:0016746">
    <property type="term" value="F:acyltransferase activity"/>
    <property type="evidence" value="ECO:0007669"/>
    <property type="project" value="UniProtKB-KW"/>
</dbReference>
<dbReference type="PANTHER" id="PTHR43441">
    <property type="entry name" value="RIBOSOMAL-PROTEIN-SERINE ACETYLTRANSFERASE"/>
    <property type="match status" value="1"/>
</dbReference>
<dbReference type="EMBL" id="JAVDQG010000009">
    <property type="protein sequence ID" value="MDR6227459.1"/>
    <property type="molecule type" value="Genomic_DNA"/>
</dbReference>
<dbReference type="InterPro" id="IPR051908">
    <property type="entry name" value="Ribosomal_N-acetyltransferase"/>
</dbReference>
<dbReference type="RefSeq" id="WP_309868504.1">
    <property type="nucleotide sequence ID" value="NZ_JAVDQG010000009.1"/>
</dbReference>
<dbReference type="EC" id="2.3.1.-" evidence="3"/>
<evidence type="ECO:0000313" key="3">
    <source>
        <dbReference type="EMBL" id="MDR6227459.1"/>
    </source>
</evidence>
<dbReference type="Pfam" id="PF13302">
    <property type="entry name" value="Acetyltransf_3"/>
    <property type="match status" value="1"/>
</dbReference>
<feature type="region of interest" description="Disordered" evidence="1">
    <location>
        <begin position="182"/>
        <end position="208"/>
    </location>
</feature>
<dbReference type="Gene3D" id="3.40.630.30">
    <property type="match status" value="1"/>
</dbReference>
<evidence type="ECO:0000256" key="1">
    <source>
        <dbReference type="SAM" id="MobiDB-lite"/>
    </source>
</evidence>
<name>A0ABU1IU62_9BACL</name>
<evidence type="ECO:0000313" key="4">
    <source>
        <dbReference type="Proteomes" id="UP001185012"/>
    </source>
</evidence>
<proteinExistence type="predicted"/>
<dbReference type="PROSITE" id="PS51186">
    <property type="entry name" value="GNAT"/>
    <property type="match status" value="1"/>
</dbReference>
<gene>
    <name evidence="3" type="ORF">JOE21_003474</name>
</gene>
<organism evidence="3 4">
    <name type="scientific">Desmospora profundinema</name>
    <dbReference type="NCBI Taxonomy" id="1571184"/>
    <lineage>
        <taxon>Bacteria</taxon>
        <taxon>Bacillati</taxon>
        <taxon>Bacillota</taxon>
        <taxon>Bacilli</taxon>
        <taxon>Bacillales</taxon>
        <taxon>Thermoactinomycetaceae</taxon>
        <taxon>Desmospora</taxon>
    </lineage>
</organism>
<feature type="compositionally biased region" description="Polar residues" evidence="1">
    <location>
        <begin position="182"/>
        <end position="191"/>
    </location>
</feature>
<sequence>MLVLQGSSGLLLILFQQKHTGSLYRLIETSRHHLEPWLPWIGKIRSPQDVEQYITRSLLAYSAGRQVHFGIWHNSLLAGSVTVERLDFDHRSAELGYWLGTPHTGNGWMVHSVSRVIQYLFDDQQLNRVEIRCETGNTASAQVARRIGFQWEGTMRQAVRKGGGFADIHIFGLLRSQWNPARLNQKQSTGPQKRLTAPFIHGRRDSPV</sequence>
<keyword evidence="4" id="KW-1185">Reference proteome</keyword>
<dbReference type="Proteomes" id="UP001185012">
    <property type="component" value="Unassembled WGS sequence"/>
</dbReference>
<accession>A0ABU1IU62</accession>